<evidence type="ECO:0000256" key="2">
    <source>
        <dbReference type="ARBA" id="ARBA00007524"/>
    </source>
</evidence>
<feature type="transmembrane region" description="Helical" evidence="7">
    <location>
        <begin position="120"/>
        <end position="143"/>
    </location>
</feature>
<gene>
    <name evidence="8" type="ORF">FJAP1339_LOCUS783</name>
</gene>
<accession>A0A7S2USW0</accession>
<feature type="region of interest" description="Disordered" evidence="6">
    <location>
        <begin position="1"/>
        <end position="24"/>
    </location>
</feature>
<sequence length="195" mass="21930">MVGQTISPPKSSSTGGGSSSSSPERLSRAALNLVQVPNPQQWVQWAEEWYRQLPLPRWAPDDTVPLVLGWVAARVFQVVSVSRVWHLVRRDYEHPALELMVFTHVVGDQWLRVLLGRRQLGQAVGLAVAYASLALFTFLAILLEDVLSGILFLPSLLYIVFIVALNVSSWRLDAEKRANPVKPYPVTYVRQEIMQ</sequence>
<dbReference type="Gene3D" id="1.20.1260.100">
    <property type="entry name" value="TspO/MBR protein"/>
    <property type="match status" value="1"/>
</dbReference>
<organism evidence="8">
    <name type="scientific">Fibrocapsa japonica</name>
    <dbReference type="NCBI Taxonomy" id="94617"/>
    <lineage>
        <taxon>Eukaryota</taxon>
        <taxon>Sar</taxon>
        <taxon>Stramenopiles</taxon>
        <taxon>Ochrophyta</taxon>
        <taxon>Raphidophyceae</taxon>
        <taxon>Chattonellales</taxon>
        <taxon>Chattonellaceae</taxon>
        <taxon>Fibrocapsa</taxon>
    </lineage>
</organism>
<dbReference type="Pfam" id="PF03073">
    <property type="entry name" value="TspO_MBR"/>
    <property type="match status" value="1"/>
</dbReference>
<name>A0A7S2USW0_9STRA</name>
<comment type="similarity">
    <text evidence="2">Belongs to the TspO/BZRP family.</text>
</comment>
<dbReference type="EMBL" id="HBHR01001872">
    <property type="protein sequence ID" value="CAD9858265.1"/>
    <property type="molecule type" value="Transcribed_RNA"/>
</dbReference>
<dbReference type="InterPro" id="IPR038330">
    <property type="entry name" value="TspO/MBR-related_sf"/>
</dbReference>
<feature type="compositionally biased region" description="Low complexity" evidence="6">
    <location>
        <begin position="7"/>
        <end position="23"/>
    </location>
</feature>
<evidence type="ECO:0000256" key="4">
    <source>
        <dbReference type="ARBA" id="ARBA00022989"/>
    </source>
</evidence>
<dbReference type="GO" id="GO:0016020">
    <property type="term" value="C:membrane"/>
    <property type="evidence" value="ECO:0007669"/>
    <property type="project" value="UniProtKB-SubCell"/>
</dbReference>
<evidence type="ECO:0000256" key="3">
    <source>
        <dbReference type="ARBA" id="ARBA00022692"/>
    </source>
</evidence>
<protein>
    <submittedName>
        <fullName evidence="8">Uncharacterized protein</fullName>
    </submittedName>
</protein>
<keyword evidence="5 7" id="KW-0472">Membrane</keyword>
<proteinExistence type="inferred from homology"/>
<keyword evidence="3 7" id="KW-0812">Transmembrane</keyword>
<evidence type="ECO:0000256" key="5">
    <source>
        <dbReference type="ARBA" id="ARBA00023136"/>
    </source>
</evidence>
<comment type="subcellular location">
    <subcellularLocation>
        <location evidence="1">Membrane</location>
        <topology evidence="1">Multi-pass membrane protein</topology>
    </subcellularLocation>
</comment>
<evidence type="ECO:0000256" key="7">
    <source>
        <dbReference type="SAM" id="Phobius"/>
    </source>
</evidence>
<evidence type="ECO:0000313" key="8">
    <source>
        <dbReference type="EMBL" id="CAD9858265.1"/>
    </source>
</evidence>
<reference evidence="8" key="1">
    <citation type="submission" date="2021-01" db="EMBL/GenBank/DDBJ databases">
        <authorList>
            <person name="Corre E."/>
            <person name="Pelletier E."/>
            <person name="Niang G."/>
            <person name="Scheremetjew M."/>
            <person name="Finn R."/>
            <person name="Kale V."/>
            <person name="Holt S."/>
            <person name="Cochrane G."/>
            <person name="Meng A."/>
            <person name="Brown T."/>
            <person name="Cohen L."/>
        </authorList>
    </citation>
    <scope>NUCLEOTIDE SEQUENCE</scope>
    <source>
        <strain evidence="8">CCMP1661</strain>
    </source>
</reference>
<evidence type="ECO:0000256" key="6">
    <source>
        <dbReference type="SAM" id="MobiDB-lite"/>
    </source>
</evidence>
<keyword evidence="4 7" id="KW-1133">Transmembrane helix</keyword>
<dbReference type="AlphaFoldDB" id="A0A7S2USW0"/>
<dbReference type="InterPro" id="IPR004307">
    <property type="entry name" value="TspO_MBR"/>
</dbReference>
<evidence type="ECO:0000256" key="1">
    <source>
        <dbReference type="ARBA" id="ARBA00004141"/>
    </source>
</evidence>
<feature type="transmembrane region" description="Helical" evidence="7">
    <location>
        <begin position="149"/>
        <end position="167"/>
    </location>
</feature>